<reference evidence="1 2" key="1">
    <citation type="submission" date="2015-07" db="EMBL/GenBank/DDBJ databases">
        <authorList>
            <consortium name="Pathogen Informatics"/>
        </authorList>
    </citation>
    <scope>NUCLEOTIDE SEQUENCE [LARGE SCALE GENOMIC DNA]</scope>
    <source>
        <strain evidence="1 2">A51</strain>
    </source>
</reference>
<name>A0A655XU85_VIBCL</name>
<sequence length="73" mass="7777">MLVGNAFGQLKGEAKVIMSRGAPVEHSTGRGRRVKGGIPLHGVKNAGVFRKAFRSLRAAAIKLTLPCRVRPQG</sequence>
<gene>
    <name evidence="1" type="ORF">ERS013165_03306</name>
</gene>
<protein>
    <submittedName>
        <fullName evidence="1">Uncharacterized protein</fullName>
    </submittedName>
</protein>
<dbReference type="EMBL" id="CWOW01000022">
    <property type="protein sequence ID" value="CSB07948.1"/>
    <property type="molecule type" value="Genomic_DNA"/>
</dbReference>
<evidence type="ECO:0000313" key="2">
    <source>
        <dbReference type="Proteomes" id="UP000044806"/>
    </source>
</evidence>
<proteinExistence type="predicted"/>
<organism evidence="1 2">
    <name type="scientific">Vibrio cholerae</name>
    <dbReference type="NCBI Taxonomy" id="666"/>
    <lineage>
        <taxon>Bacteria</taxon>
        <taxon>Pseudomonadati</taxon>
        <taxon>Pseudomonadota</taxon>
        <taxon>Gammaproteobacteria</taxon>
        <taxon>Vibrionales</taxon>
        <taxon>Vibrionaceae</taxon>
        <taxon>Vibrio</taxon>
    </lineage>
</organism>
<dbReference type="Proteomes" id="UP000044806">
    <property type="component" value="Unassembled WGS sequence"/>
</dbReference>
<dbReference type="AlphaFoldDB" id="A0A655XU85"/>
<evidence type="ECO:0000313" key="1">
    <source>
        <dbReference type="EMBL" id="CSB07948.1"/>
    </source>
</evidence>
<accession>A0A655XU85</accession>